<dbReference type="RefSeq" id="XP_022401350.1">
    <property type="nucleotide sequence ID" value="XM_022550138.1"/>
</dbReference>
<reference evidence="2" key="1">
    <citation type="journal article" date="2017" name="Genome Biol.">
        <title>Comparative genomics reveals high biological diversity and specific adaptations in the industrially and medically important fungal genus Aspergillus.</title>
        <authorList>
            <person name="de Vries R.P."/>
            <person name="Riley R."/>
            <person name="Wiebenga A."/>
            <person name="Aguilar-Osorio G."/>
            <person name="Amillis S."/>
            <person name="Uchima C.A."/>
            <person name="Anderluh G."/>
            <person name="Asadollahi M."/>
            <person name="Askin M."/>
            <person name="Barry K."/>
            <person name="Battaglia E."/>
            <person name="Bayram O."/>
            <person name="Benocci T."/>
            <person name="Braus-Stromeyer S.A."/>
            <person name="Caldana C."/>
            <person name="Canovas D."/>
            <person name="Cerqueira G.C."/>
            <person name="Chen F."/>
            <person name="Chen W."/>
            <person name="Choi C."/>
            <person name="Clum A."/>
            <person name="Dos Santos R.A."/>
            <person name="Damasio A.R."/>
            <person name="Diallinas G."/>
            <person name="Emri T."/>
            <person name="Fekete E."/>
            <person name="Flipphi M."/>
            <person name="Freyberg S."/>
            <person name="Gallo A."/>
            <person name="Gournas C."/>
            <person name="Habgood R."/>
            <person name="Hainaut M."/>
            <person name="Harispe M.L."/>
            <person name="Henrissat B."/>
            <person name="Hilden K.S."/>
            <person name="Hope R."/>
            <person name="Hossain A."/>
            <person name="Karabika E."/>
            <person name="Karaffa L."/>
            <person name="Karanyi Z."/>
            <person name="Krasevec N."/>
            <person name="Kuo A."/>
            <person name="Kusch H."/>
            <person name="LaButti K."/>
            <person name="Lagendijk E.L."/>
            <person name="Lapidus A."/>
            <person name="Levasseur A."/>
            <person name="Lindquist E."/>
            <person name="Lipzen A."/>
            <person name="Logrieco A.F."/>
            <person name="MacCabe A."/>
            <person name="Maekelae M.R."/>
            <person name="Malavazi I."/>
            <person name="Melin P."/>
            <person name="Meyer V."/>
            <person name="Mielnichuk N."/>
            <person name="Miskei M."/>
            <person name="Molnar A.P."/>
            <person name="Mule G."/>
            <person name="Ngan C.Y."/>
            <person name="Orejas M."/>
            <person name="Orosz E."/>
            <person name="Ouedraogo J.P."/>
            <person name="Overkamp K.M."/>
            <person name="Park H.-S."/>
            <person name="Perrone G."/>
            <person name="Piumi F."/>
            <person name="Punt P.J."/>
            <person name="Ram A.F."/>
            <person name="Ramon A."/>
            <person name="Rauscher S."/>
            <person name="Record E."/>
            <person name="Riano-Pachon D.M."/>
            <person name="Robert V."/>
            <person name="Roehrig J."/>
            <person name="Ruller R."/>
            <person name="Salamov A."/>
            <person name="Salih N.S."/>
            <person name="Samson R.A."/>
            <person name="Sandor E."/>
            <person name="Sanguinetti M."/>
            <person name="Schuetze T."/>
            <person name="Sepcic K."/>
            <person name="Shelest E."/>
            <person name="Sherlock G."/>
            <person name="Sophianopoulou V."/>
            <person name="Squina F.M."/>
            <person name="Sun H."/>
            <person name="Susca A."/>
            <person name="Todd R.B."/>
            <person name="Tsang A."/>
            <person name="Unkles S.E."/>
            <person name="van de Wiele N."/>
            <person name="van Rossen-Uffink D."/>
            <person name="Oliveira J.V."/>
            <person name="Vesth T.C."/>
            <person name="Visser J."/>
            <person name="Yu J.-H."/>
            <person name="Zhou M."/>
            <person name="Andersen M.R."/>
            <person name="Archer D.B."/>
            <person name="Baker S.E."/>
            <person name="Benoit I."/>
            <person name="Brakhage A.A."/>
            <person name="Braus G.H."/>
            <person name="Fischer R."/>
            <person name="Frisvad J.C."/>
            <person name="Goldman G.H."/>
            <person name="Houbraken J."/>
            <person name="Oakley B."/>
            <person name="Pocsi I."/>
            <person name="Scazzocchio C."/>
            <person name="Seiboth B."/>
            <person name="vanKuyk P.A."/>
            <person name="Wortman J."/>
            <person name="Dyer P.S."/>
            <person name="Grigoriev I.V."/>
        </authorList>
    </citation>
    <scope>NUCLEOTIDE SEQUENCE [LARGE SCALE GENOMIC DNA]</scope>
    <source>
        <strain evidence="2">CBS 516.65</strain>
    </source>
</reference>
<gene>
    <name evidence="1" type="ORF">ASPGLDRAFT_81910</name>
</gene>
<name>A0A1L9VL98_ASPGL</name>
<dbReference type="AlphaFoldDB" id="A0A1L9VL98"/>
<dbReference type="STRING" id="1160497.A0A1L9VL98"/>
<organism evidence="1 2">
    <name type="scientific">Aspergillus glaucus CBS 516.65</name>
    <dbReference type="NCBI Taxonomy" id="1160497"/>
    <lineage>
        <taxon>Eukaryota</taxon>
        <taxon>Fungi</taxon>
        <taxon>Dikarya</taxon>
        <taxon>Ascomycota</taxon>
        <taxon>Pezizomycotina</taxon>
        <taxon>Eurotiomycetes</taxon>
        <taxon>Eurotiomycetidae</taxon>
        <taxon>Eurotiales</taxon>
        <taxon>Aspergillaceae</taxon>
        <taxon>Aspergillus</taxon>
        <taxon>Aspergillus subgen. Aspergillus</taxon>
    </lineage>
</organism>
<proteinExistence type="predicted"/>
<accession>A0A1L9VL98</accession>
<sequence length="319" mass="37705">MDWLPLCLLCGHGQQEPRSNQLAVIQIPGNKRCGFQLSGVTIHNGWDCESPSRLPKDPDELILRPKIGFIRVYAGMSRTNANRLSHKAYSMHEQCWVLMTRVLDVDLIEEHLDLFVRALCHQAKRNEFEPDDLLADDYPEHWGQLDRFYHRSKEYLKIHKNGQHPSKGCCVPRDPLNVPELRGLLRQSEKIRRETRNSKTPIFPYTPSRSSTSNITVPMDVVLMIMDLLPGRRNIKLLLWVFPQWRTLIPQRYWRVRCIHDHFLPEESLPAVDELDWRWFYFNVDQMLSNSNGWLNRLRVMENMEQIKELFLKILVRSK</sequence>
<dbReference type="OrthoDB" id="4485631at2759"/>
<dbReference type="VEuPathDB" id="FungiDB:ASPGLDRAFT_81910"/>
<keyword evidence="2" id="KW-1185">Reference proteome</keyword>
<dbReference type="GeneID" id="34466398"/>
<dbReference type="Proteomes" id="UP000184300">
    <property type="component" value="Unassembled WGS sequence"/>
</dbReference>
<protein>
    <recommendedName>
        <fullName evidence="3">F-box domain-containing protein</fullName>
    </recommendedName>
</protein>
<dbReference type="EMBL" id="KV878896">
    <property type="protein sequence ID" value="OJJ84652.1"/>
    <property type="molecule type" value="Genomic_DNA"/>
</dbReference>
<evidence type="ECO:0000313" key="1">
    <source>
        <dbReference type="EMBL" id="OJJ84652.1"/>
    </source>
</evidence>
<evidence type="ECO:0008006" key="3">
    <source>
        <dbReference type="Google" id="ProtNLM"/>
    </source>
</evidence>
<evidence type="ECO:0000313" key="2">
    <source>
        <dbReference type="Proteomes" id="UP000184300"/>
    </source>
</evidence>